<evidence type="ECO:0000256" key="2">
    <source>
        <dbReference type="ARBA" id="ARBA00022840"/>
    </source>
</evidence>
<evidence type="ECO:0000313" key="8">
    <source>
        <dbReference type="EMBL" id="KAF1002767.1"/>
    </source>
</evidence>
<dbReference type="Pfam" id="PF00063">
    <property type="entry name" value="Myosin_head"/>
    <property type="match status" value="2"/>
</dbReference>
<comment type="caution">
    <text evidence="8">The sequence shown here is derived from an EMBL/GenBank/DDBJ whole genome shotgun (WGS) entry which is preliminary data.</text>
</comment>
<keyword evidence="3 6" id="KW-0518">Myosin</keyword>
<dbReference type="PANTHER" id="PTHR13140">
    <property type="entry name" value="MYOSIN"/>
    <property type="match status" value="1"/>
</dbReference>
<feature type="non-terminal residue" evidence="8">
    <location>
        <position position="183"/>
    </location>
</feature>
<dbReference type="AlphaFoldDB" id="A0A6L5BD58"/>
<dbReference type="PANTHER" id="PTHR13140:SF270">
    <property type="entry name" value="MYOSIN-12"/>
    <property type="match status" value="1"/>
</dbReference>
<dbReference type="Proteomes" id="UP000593563">
    <property type="component" value="Unassembled WGS sequence"/>
</dbReference>
<evidence type="ECO:0000256" key="4">
    <source>
        <dbReference type="ARBA" id="ARBA00023175"/>
    </source>
</evidence>
<gene>
    <name evidence="8" type="ORF">AG4045_007133</name>
</gene>
<evidence type="ECO:0000259" key="7">
    <source>
        <dbReference type="PROSITE" id="PS51456"/>
    </source>
</evidence>
<reference evidence="8" key="1">
    <citation type="submission" date="2020-01" db="EMBL/GenBank/DDBJ databases">
        <title>The Celery Genome Sequence Reveals Sequential Paleo-tetraploidization, Resistance Gene Elimination, Karyotype Evolution, and Functional Innovation in Apiales.</title>
        <authorList>
            <person name="Song X."/>
        </authorList>
    </citation>
    <scope>NUCLEOTIDE SEQUENCE</scope>
    <source>
        <tissue evidence="8">Leaf</tissue>
    </source>
</reference>
<dbReference type="GO" id="GO:0051015">
    <property type="term" value="F:actin filament binding"/>
    <property type="evidence" value="ECO:0007669"/>
    <property type="project" value="TreeGrafter"/>
</dbReference>
<dbReference type="Gene3D" id="1.20.58.530">
    <property type="match status" value="1"/>
</dbReference>
<evidence type="ECO:0000256" key="1">
    <source>
        <dbReference type="ARBA" id="ARBA00022741"/>
    </source>
</evidence>
<dbReference type="GO" id="GO:0016459">
    <property type="term" value="C:myosin complex"/>
    <property type="evidence" value="ECO:0007669"/>
    <property type="project" value="UniProtKB-KW"/>
</dbReference>
<dbReference type="GO" id="GO:0000146">
    <property type="term" value="F:microfilament motor activity"/>
    <property type="evidence" value="ECO:0007669"/>
    <property type="project" value="TreeGrafter"/>
</dbReference>
<dbReference type="InterPro" id="IPR036961">
    <property type="entry name" value="Kinesin_motor_dom_sf"/>
</dbReference>
<keyword evidence="1" id="KW-0547">Nucleotide-binding</keyword>
<evidence type="ECO:0000256" key="5">
    <source>
        <dbReference type="ARBA" id="ARBA00023203"/>
    </source>
</evidence>
<dbReference type="Gene3D" id="3.40.850.10">
    <property type="entry name" value="Kinesin motor domain"/>
    <property type="match status" value="1"/>
</dbReference>
<dbReference type="GO" id="GO:0007015">
    <property type="term" value="P:actin filament organization"/>
    <property type="evidence" value="ECO:0007669"/>
    <property type="project" value="TreeGrafter"/>
</dbReference>
<keyword evidence="4" id="KW-0505">Motor protein</keyword>
<dbReference type="SUPFAM" id="SSF52540">
    <property type="entry name" value="P-loop containing nucleoside triphosphate hydrolases"/>
    <property type="match status" value="1"/>
</dbReference>
<dbReference type="EMBL" id="WRXP01000439">
    <property type="protein sequence ID" value="KAF1002767.1"/>
    <property type="molecule type" value="Genomic_DNA"/>
</dbReference>
<keyword evidence="5 6" id="KW-0009">Actin-binding</keyword>
<name>A0A6L5BD58_APIGR</name>
<keyword evidence="9" id="KW-1185">Reference proteome</keyword>
<dbReference type="InterPro" id="IPR027417">
    <property type="entry name" value="P-loop_NTPase"/>
</dbReference>
<evidence type="ECO:0000256" key="3">
    <source>
        <dbReference type="ARBA" id="ARBA00023123"/>
    </source>
</evidence>
<feature type="domain" description="Myosin motor" evidence="7">
    <location>
        <begin position="1"/>
        <end position="183"/>
    </location>
</feature>
<dbReference type="GO" id="GO:0005524">
    <property type="term" value="F:ATP binding"/>
    <property type="evidence" value="ECO:0007669"/>
    <property type="project" value="UniProtKB-KW"/>
</dbReference>
<accession>A0A6L5BD58</accession>
<dbReference type="PROSITE" id="PS51456">
    <property type="entry name" value="MYOSIN_MOTOR"/>
    <property type="match status" value="1"/>
</dbReference>
<keyword evidence="2" id="KW-0067">ATP-binding</keyword>
<evidence type="ECO:0000256" key="6">
    <source>
        <dbReference type="PROSITE-ProRule" id="PRU00782"/>
    </source>
</evidence>
<evidence type="ECO:0000313" key="9">
    <source>
        <dbReference type="Proteomes" id="UP000593563"/>
    </source>
</evidence>
<dbReference type="GO" id="GO:0016020">
    <property type="term" value="C:membrane"/>
    <property type="evidence" value="ECO:0007669"/>
    <property type="project" value="TreeGrafter"/>
</dbReference>
<protein>
    <recommendedName>
        <fullName evidence="7">Myosin motor domain-containing protein</fullName>
    </recommendedName>
</protein>
<dbReference type="InterPro" id="IPR001609">
    <property type="entry name" value="Myosin_head_motor_dom-like"/>
</dbReference>
<comment type="caution">
    <text evidence="6">Lacks conserved residue(s) required for the propagation of feature annotation.</text>
</comment>
<organism evidence="8 9">
    <name type="scientific">Apium graveolens</name>
    <name type="common">Celery</name>
    <dbReference type="NCBI Taxonomy" id="4045"/>
    <lineage>
        <taxon>Eukaryota</taxon>
        <taxon>Viridiplantae</taxon>
        <taxon>Streptophyta</taxon>
        <taxon>Embryophyta</taxon>
        <taxon>Tracheophyta</taxon>
        <taxon>Spermatophyta</taxon>
        <taxon>Magnoliopsida</taxon>
        <taxon>eudicotyledons</taxon>
        <taxon>Gunneridae</taxon>
        <taxon>Pentapetalae</taxon>
        <taxon>asterids</taxon>
        <taxon>campanulids</taxon>
        <taxon>Apiales</taxon>
        <taxon>Apiaceae</taxon>
        <taxon>Apioideae</taxon>
        <taxon>apioid superclade</taxon>
        <taxon>Apieae</taxon>
        <taxon>Apium</taxon>
    </lineage>
</organism>
<proteinExistence type="inferred from homology"/>
<dbReference type="GO" id="GO:0005737">
    <property type="term" value="C:cytoplasm"/>
    <property type="evidence" value="ECO:0007669"/>
    <property type="project" value="TreeGrafter"/>
</dbReference>
<comment type="similarity">
    <text evidence="6">Belongs to the TRAFAC class myosin-kinesin ATPase superfamily. Myosin family.</text>
</comment>
<sequence length="183" mass="21558">MFPKATYEMFAQKMYQTYKNHKRFTKPKLARTDFTINHYVGDVTYVADQSLDKNKDYVIAEHQALLDASKCNFKTDLCSTLYFKSSNKLQSLMETLSTTEPHYIRCVKPNSVLKPRIFENFSVINQLRYGRQLESAMQGIQQSDHLMNFLNDSECCLQMFWMDQMKIFSCVAICDRMGLKRYQ</sequence>